<dbReference type="InterPro" id="IPR043129">
    <property type="entry name" value="ATPase_NBD"/>
</dbReference>
<dbReference type="InterPro" id="IPR018484">
    <property type="entry name" value="FGGY_N"/>
</dbReference>
<dbReference type="Proteomes" id="UP000054761">
    <property type="component" value="Unassembled WGS sequence"/>
</dbReference>
<dbReference type="PANTHER" id="PTHR10196">
    <property type="entry name" value="SUGAR KINASE"/>
    <property type="match status" value="1"/>
</dbReference>
<accession>A0A0W0W2Y8</accession>
<evidence type="ECO:0000259" key="8">
    <source>
        <dbReference type="Pfam" id="PF00370"/>
    </source>
</evidence>
<dbReference type="NCBIfam" id="NF000756">
    <property type="entry name" value="PRK00047.1"/>
    <property type="match status" value="1"/>
</dbReference>
<evidence type="ECO:0000256" key="5">
    <source>
        <dbReference type="ARBA" id="ARBA00022798"/>
    </source>
</evidence>
<dbReference type="Pfam" id="PF00370">
    <property type="entry name" value="FGGY_N"/>
    <property type="match status" value="1"/>
</dbReference>
<keyword evidence="6" id="KW-0067">ATP-binding</keyword>
<evidence type="ECO:0000256" key="3">
    <source>
        <dbReference type="ARBA" id="ARBA00022741"/>
    </source>
</evidence>
<dbReference type="STRING" id="454.Lisr_1047"/>
<dbReference type="EMBL" id="LNYH01000052">
    <property type="protein sequence ID" value="KTD26836.1"/>
    <property type="molecule type" value="Genomic_DNA"/>
</dbReference>
<dbReference type="PANTHER" id="PTHR10196:SF78">
    <property type="entry name" value="GLYCEROL KINASE"/>
    <property type="match status" value="1"/>
</dbReference>
<dbReference type="GO" id="GO:0004370">
    <property type="term" value="F:glycerol kinase activity"/>
    <property type="evidence" value="ECO:0007669"/>
    <property type="project" value="InterPro"/>
</dbReference>
<dbReference type="CDD" id="cd07786">
    <property type="entry name" value="FGGY_EcGK_like"/>
    <property type="match status" value="1"/>
</dbReference>
<dbReference type="GO" id="GO:0019563">
    <property type="term" value="P:glycerol catabolic process"/>
    <property type="evidence" value="ECO:0007669"/>
    <property type="project" value="TreeGrafter"/>
</dbReference>
<proteinExistence type="inferred from homology"/>
<keyword evidence="11" id="KW-1185">Reference proteome</keyword>
<sequence length="505" mass="56524">MNLFITLSGILLTMNYILAIDQGTSSTRVIIFNSEGEQVDIRQYPVTQFYPKTGWVEHDPEEIWQQTQKAIKEVTENLPAKSVLCCGITNQRETTVVWDKRSGQCLTPAIVWQDRRTEDFCSSIANEKHSIRQKTGLLLDPYFSATKLRWILQHCPEASNLAKKGLLAFGTIDSFLIWRLTGGKSHLTDVTNASRTMLYNIRDEAWDEELLQLFQVPPAVLPEVCSSDAHFGFIQKEILGYEVPITGVAGDQQSALIGQCCFAEGMIKATFGTGGFLLMNTGSRIVDSEHLLSTIAYNLKNQTVYGLEGSIYHAGTTIKWLRDELKLIATADESEELAKSLSSNDGVYFISSFTGLGAPYWTSKQSANIVGLSRLSARAHFARAALEGVCYQVRDVLQCMQHASNIDMSLLRVDGGMSANNWFLQFLANQCDLLVQRPVNIETTAYGTAILATLGLGVFADLEQLKTMWQLGTEFRRNEERQISERNYEGWQRALKTVLEDIHSL</sequence>
<dbReference type="SUPFAM" id="SSF53067">
    <property type="entry name" value="Actin-like ATPase domain"/>
    <property type="match status" value="2"/>
</dbReference>
<evidence type="ECO:0000313" key="10">
    <source>
        <dbReference type="EMBL" id="KTD26836.1"/>
    </source>
</evidence>
<protein>
    <submittedName>
        <fullName evidence="10">Glycerol kinase</fullName>
    </submittedName>
</protein>
<organism evidence="10 11">
    <name type="scientific">Legionella israelensis</name>
    <dbReference type="NCBI Taxonomy" id="454"/>
    <lineage>
        <taxon>Bacteria</taxon>
        <taxon>Pseudomonadati</taxon>
        <taxon>Pseudomonadota</taxon>
        <taxon>Gammaproteobacteria</taxon>
        <taxon>Legionellales</taxon>
        <taxon>Legionellaceae</taxon>
        <taxon>Legionella</taxon>
    </lineage>
</organism>
<keyword evidence="4 7" id="KW-0418">Kinase</keyword>
<dbReference type="PROSITE" id="PS00933">
    <property type="entry name" value="FGGY_KINASES_1"/>
    <property type="match status" value="1"/>
</dbReference>
<evidence type="ECO:0000256" key="1">
    <source>
        <dbReference type="ARBA" id="ARBA00009156"/>
    </source>
</evidence>
<dbReference type="GO" id="GO:0005829">
    <property type="term" value="C:cytosol"/>
    <property type="evidence" value="ECO:0007669"/>
    <property type="project" value="TreeGrafter"/>
</dbReference>
<keyword evidence="2 7" id="KW-0808">Transferase</keyword>
<evidence type="ECO:0000259" key="9">
    <source>
        <dbReference type="Pfam" id="PF02782"/>
    </source>
</evidence>
<evidence type="ECO:0000313" key="11">
    <source>
        <dbReference type="Proteomes" id="UP000054761"/>
    </source>
</evidence>
<gene>
    <name evidence="10" type="primary">glpK</name>
    <name evidence="10" type="ORF">Lisr_1047</name>
</gene>
<dbReference type="InterPro" id="IPR005999">
    <property type="entry name" value="Glycerol_kin"/>
</dbReference>
<keyword evidence="3" id="KW-0547">Nucleotide-binding</keyword>
<name>A0A0W0W2Y8_9GAMM</name>
<dbReference type="Gene3D" id="3.30.420.40">
    <property type="match status" value="2"/>
</dbReference>
<dbReference type="GO" id="GO:0006072">
    <property type="term" value="P:glycerol-3-phosphate metabolic process"/>
    <property type="evidence" value="ECO:0007669"/>
    <property type="project" value="InterPro"/>
</dbReference>
<dbReference type="FunFam" id="3.30.420.40:FF:000008">
    <property type="entry name" value="Glycerol kinase"/>
    <property type="match status" value="1"/>
</dbReference>
<dbReference type="InterPro" id="IPR018483">
    <property type="entry name" value="Carb_kinase_FGGY_CS"/>
</dbReference>
<dbReference type="AlphaFoldDB" id="A0A0W0W2Y8"/>
<reference evidence="10 11" key="1">
    <citation type="submission" date="2015-11" db="EMBL/GenBank/DDBJ databases">
        <title>Genomic analysis of 38 Legionella species identifies large and diverse effector repertoires.</title>
        <authorList>
            <person name="Burstein D."/>
            <person name="Amaro F."/>
            <person name="Zusman T."/>
            <person name="Lifshitz Z."/>
            <person name="Cohen O."/>
            <person name="Gilbert J.A."/>
            <person name="Pupko T."/>
            <person name="Shuman H.A."/>
            <person name="Segal G."/>
        </authorList>
    </citation>
    <scope>NUCLEOTIDE SEQUENCE [LARGE SCALE GENOMIC DNA]</scope>
    <source>
        <strain evidence="10 11">Bercovier 4</strain>
    </source>
</reference>
<dbReference type="InterPro" id="IPR018485">
    <property type="entry name" value="FGGY_C"/>
</dbReference>
<dbReference type="PATRIC" id="fig|454.4.peg.1127"/>
<dbReference type="NCBIfam" id="TIGR01311">
    <property type="entry name" value="glycerol_kin"/>
    <property type="match status" value="1"/>
</dbReference>
<evidence type="ECO:0000256" key="4">
    <source>
        <dbReference type="ARBA" id="ARBA00022777"/>
    </source>
</evidence>
<evidence type="ECO:0000256" key="7">
    <source>
        <dbReference type="RuleBase" id="RU003733"/>
    </source>
</evidence>
<feature type="domain" description="Carbohydrate kinase FGGY N-terminal" evidence="8">
    <location>
        <begin position="16"/>
        <end position="258"/>
    </location>
</feature>
<evidence type="ECO:0000256" key="2">
    <source>
        <dbReference type="ARBA" id="ARBA00022679"/>
    </source>
</evidence>
<keyword evidence="5" id="KW-0319">Glycerol metabolism</keyword>
<dbReference type="PIRSF" id="PIRSF000538">
    <property type="entry name" value="GlpK"/>
    <property type="match status" value="1"/>
</dbReference>
<dbReference type="InterPro" id="IPR000577">
    <property type="entry name" value="Carb_kinase_FGGY"/>
</dbReference>
<feature type="domain" description="Carbohydrate kinase FGGY C-terminal" evidence="9">
    <location>
        <begin position="269"/>
        <end position="453"/>
    </location>
</feature>
<evidence type="ECO:0000256" key="6">
    <source>
        <dbReference type="ARBA" id="ARBA00022840"/>
    </source>
</evidence>
<dbReference type="GO" id="GO:0005524">
    <property type="term" value="F:ATP binding"/>
    <property type="evidence" value="ECO:0007669"/>
    <property type="project" value="UniProtKB-KW"/>
</dbReference>
<comment type="similarity">
    <text evidence="1 7">Belongs to the FGGY kinase family.</text>
</comment>
<dbReference type="Pfam" id="PF02782">
    <property type="entry name" value="FGGY_C"/>
    <property type="match status" value="1"/>
</dbReference>
<comment type="caution">
    <text evidence="10">The sequence shown here is derived from an EMBL/GenBank/DDBJ whole genome shotgun (WGS) entry which is preliminary data.</text>
</comment>
<dbReference type="PROSITE" id="PS00445">
    <property type="entry name" value="FGGY_KINASES_2"/>
    <property type="match status" value="1"/>
</dbReference>